<feature type="region of interest" description="Disordered" evidence="1">
    <location>
        <begin position="32"/>
        <end position="153"/>
    </location>
</feature>
<dbReference type="Proteomes" id="UP000543598">
    <property type="component" value="Unassembled WGS sequence"/>
</dbReference>
<feature type="compositionally biased region" description="Polar residues" evidence="1">
    <location>
        <begin position="100"/>
        <end position="115"/>
    </location>
</feature>
<dbReference type="PROSITE" id="PS51257">
    <property type="entry name" value="PROKAR_LIPOPROTEIN"/>
    <property type="match status" value="1"/>
</dbReference>
<gene>
    <name evidence="3" type="ORF">HLA99_02930</name>
</gene>
<comment type="caution">
    <text evidence="3">The sequence shown here is derived from an EMBL/GenBank/DDBJ whole genome shotgun (WGS) entry which is preliminary data.</text>
</comment>
<keyword evidence="2" id="KW-0732">Signal</keyword>
<feature type="chain" id="PRO_5039348976" evidence="2">
    <location>
        <begin position="28"/>
        <end position="500"/>
    </location>
</feature>
<proteinExistence type="predicted"/>
<dbReference type="AlphaFoldDB" id="A0A7Y2Q021"/>
<feature type="region of interest" description="Disordered" evidence="1">
    <location>
        <begin position="424"/>
        <end position="500"/>
    </location>
</feature>
<feature type="compositionally biased region" description="Polar residues" evidence="1">
    <location>
        <begin position="480"/>
        <end position="489"/>
    </location>
</feature>
<evidence type="ECO:0000313" key="4">
    <source>
        <dbReference type="Proteomes" id="UP000543598"/>
    </source>
</evidence>
<feature type="signal peptide" evidence="2">
    <location>
        <begin position="1"/>
        <end position="27"/>
    </location>
</feature>
<evidence type="ECO:0000313" key="3">
    <source>
        <dbReference type="EMBL" id="NNH02817.1"/>
    </source>
</evidence>
<feature type="region of interest" description="Disordered" evidence="1">
    <location>
        <begin position="359"/>
        <end position="389"/>
    </location>
</feature>
<keyword evidence="4" id="KW-1185">Reference proteome</keyword>
<evidence type="ECO:0000256" key="1">
    <source>
        <dbReference type="SAM" id="MobiDB-lite"/>
    </source>
</evidence>
<protein>
    <submittedName>
        <fullName evidence="3">Uncharacterized protein</fullName>
    </submittedName>
</protein>
<accession>A0A7Y2Q021</accession>
<dbReference type="RefSeq" id="WP_167040160.1">
    <property type="nucleotide sequence ID" value="NZ_BAAANA010000003.1"/>
</dbReference>
<sequence>MKTTSARAAQAIALCAALLLTSGCGEYSPLVGGGDAQTSTPDARGTDPGARSDTVTPDPLDPVPDAGTDAPGVDDPGTAPDESTPIADAGRSGGGGGSRTVQSGMPGSRSGTSANRDAGATGATASPGGGDEPNLYVWQLPPTDQSPTGNDGPAYGRLRAGCRAAMTYMSDTVGNQMWQFSEEGGPRYLVMYVSGLAYCVERPDLGSAYFAGAVKVYGTQALDRVDTDAASERLYPQNEPPGWGEPWCDLYRTLVSIRDQVGLETIACMRGGDNAGFASQPYGFDKIYDDPCTFDVDESTAPWTGQGDPPSSWCGPMTAERLLIAKDAATDQEAGAILFAGIDAAAILAAVAAAPPYEPKDPPTPFPALDAVGVTKLPEPDETDPASLATVGDGISEAAESAVSIEPLDAVKATDASTPPEIAEDVVPAGEGAPASEVAPGGETEPIGPTAPQADTGPSVEPARPTELAAAPDLQAAPTEPQQEETASAESVPREAEQSE</sequence>
<evidence type="ECO:0000256" key="2">
    <source>
        <dbReference type="SAM" id="SignalP"/>
    </source>
</evidence>
<name>A0A7Y2Q021_9MICO</name>
<dbReference type="EMBL" id="JABEMB010000002">
    <property type="protein sequence ID" value="NNH02817.1"/>
    <property type="molecule type" value="Genomic_DNA"/>
</dbReference>
<reference evidence="3 4" key="1">
    <citation type="submission" date="2020-05" db="EMBL/GenBank/DDBJ databases">
        <title>MicrobeNet Type strains.</title>
        <authorList>
            <person name="Nicholson A.C."/>
        </authorList>
    </citation>
    <scope>NUCLEOTIDE SEQUENCE [LARGE SCALE GENOMIC DNA]</scope>
    <source>
        <strain evidence="3 4">JCM 14282</strain>
    </source>
</reference>
<organism evidence="3 4">
    <name type="scientific">Microbacterium ulmi</name>
    <dbReference type="NCBI Taxonomy" id="179095"/>
    <lineage>
        <taxon>Bacteria</taxon>
        <taxon>Bacillati</taxon>
        <taxon>Actinomycetota</taxon>
        <taxon>Actinomycetes</taxon>
        <taxon>Micrococcales</taxon>
        <taxon>Microbacteriaceae</taxon>
        <taxon>Microbacterium</taxon>
    </lineage>
</organism>